<sequence>MRPLTAVLTLWGLALLAGALATLVALPAAQHLRSFRDGERVSATLHTKGSCMLGGCRVEFEADGRTVVADLPVGSSGGKTSVGTPMTVRYHADDPQAAVREADLGGGGAAVLAAMLGGAALLFLLTSVAVPVHAHRQRRAPAAPDGA</sequence>
<evidence type="ECO:0000313" key="2">
    <source>
        <dbReference type="EMBL" id="GAA1185296.1"/>
    </source>
</evidence>
<name>A0ABP4FNP9_9ACTN</name>
<dbReference type="Proteomes" id="UP001501371">
    <property type="component" value="Unassembled WGS sequence"/>
</dbReference>
<organism evidence="2 3">
    <name type="scientific">Streptomyces hebeiensis</name>
    <dbReference type="NCBI Taxonomy" id="229486"/>
    <lineage>
        <taxon>Bacteria</taxon>
        <taxon>Bacillati</taxon>
        <taxon>Actinomycetota</taxon>
        <taxon>Actinomycetes</taxon>
        <taxon>Kitasatosporales</taxon>
        <taxon>Streptomycetaceae</taxon>
        <taxon>Streptomyces</taxon>
    </lineage>
</organism>
<keyword evidence="1" id="KW-0812">Transmembrane</keyword>
<keyword evidence="1" id="KW-1133">Transmembrane helix</keyword>
<reference evidence="3" key="1">
    <citation type="journal article" date="2019" name="Int. J. Syst. Evol. Microbiol.">
        <title>The Global Catalogue of Microorganisms (GCM) 10K type strain sequencing project: providing services to taxonomists for standard genome sequencing and annotation.</title>
        <authorList>
            <consortium name="The Broad Institute Genomics Platform"/>
            <consortium name="The Broad Institute Genome Sequencing Center for Infectious Disease"/>
            <person name="Wu L."/>
            <person name="Ma J."/>
        </authorList>
    </citation>
    <scope>NUCLEOTIDE SEQUENCE [LARGE SCALE GENOMIC DNA]</scope>
    <source>
        <strain evidence="3">JCM 12696</strain>
    </source>
</reference>
<keyword evidence="3" id="KW-1185">Reference proteome</keyword>
<comment type="caution">
    <text evidence="2">The sequence shown here is derived from an EMBL/GenBank/DDBJ whole genome shotgun (WGS) entry which is preliminary data.</text>
</comment>
<accession>A0ABP4FNP9</accession>
<gene>
    <name evidence="2" type="ORF">GCM10009654_48670</name>
</gene>
<evidence type="ECO:0000256" key="1">
    <source>
        <dbReference type="SAM" id="Phobius"/>
    </source>
</evidence>
<protein>
    <recommendedName>
        <fullName evidence="4">DUF3592 domain-containing protein</fullName>
    </recommendedName>
</protein>
<feature type="transmembrane region" description="Helical" evidence="1">
    <location>
        <begin position="109"/>
        <end position="130"/>
    </location>
</feature>
<dbReference type="EMBL" id="BAAAKV010000048">
    <property type="protein sequence ID" value="GAA1185296.1"/>
    <property type="molecule type" value="Genomic_DNA"/>
</dbReference>
<keyword evidence="1" id="KW-0472">Membrane</keyword>
<evidence type="ECO:0008006" key="4">
    <source>
        <dbReference type="Google" id="ProtNLM"/>
    </source>
</evidence>
<evidence type="ECO:0000313" key="3">
    <source>
        <dbReference type="Proteomes" id="UP001501371"/>
    </source>
</evidence>
<proteinExistence type="predicted"/>